<dbReference type="InterPro" id="IPR005496">
    <property type="entry name" value="Integral_membrane_TerC"/>
</dbReference>
<dbReference type="PANTHER" id="PTHR30238">
    <property type="entry name" value="MEMBRANE BOUND PREDICTED REDOX MODULATOR"/>
    <property type="match status" value="1"/>
</dbReference>
<gene>
    <name evidence="7" type="ORF">D3P96_04530</name>
</gene>
<sequence length="315" mass="35372">MEVSIGYWIGFFVFVMVMLALDLGVFHKSDEEPSVKSSLLWSAFWIGLAFVFAGGVWYFGGKAPAVDFITAYLLEKSLSIDNLFIFILVFSYFKIAPKYQHRILFWGVFGALVMRVIFIFGGAALLHRFEWLMYIFGAFLVYTGVKMFFEKEGEQDLNDSGMIKLFRKFLPIKEDVTVPHFLVKENGKVYATQFLLALLFIEASDLLFAVDSIPAVLAVTQDTFIVVTSNIFAIMGLRSLYFALASILPMFRYIKYALAGILAFIGVKMIVNEVSKMMGSSFQISNILSLAVIVGSLAIAIVASIIVSRREEKQA</sequence>
<dbReference type="PANTHER" id="PTHR30238:SF0">
    <property type="entry name" value="THYLAKOID MEMBRANE PROTEIN TERC, CHLOROPLASTIC"/>
    <property type="match status" value="1"/>
</dbReference>
<dbReference type="InterPro" id="IPR022369">
    <property type="entry name" value="Integral_membrane_TerC_rswitch"/>
</dbReference>
<dbReference type="OrthoDB" id="9783692at2"/>
<dbReference type="Pfam" id="PF03741">
    <property type="entry name" value="TerC"/>
    <property type="match status" value="1"/>
</dbReference>
<dbReference type="GO" id="GO:0016020">
    <property type="term" value="C:membrane"/>
    <property type="evidence" value="ECO:0007669"/>
    <property type="project" value="UniProtKB-SubCell"/>
</dbReference>
<accession>A0A3P2RKT0</accession>
<feature type="transmembrane region" description="Helical" evidence="6">
    <location>
        <begin position="283"/>
        <end position="307"/>
    </location>
</feature>
<evidence type="ECO:0000256" key="2">
    <source>
        <dbReference type="ARBA" id="ARBA00007511"/>
    </source>
</evidence>
<comment type="subcellular location">
    <subcellularLocation>
        <location evidence="1">Membrane</location>
        <topology evidence="1">Multi-pass membrane protein</topology>
    </subcellularLocation>
</comment>
<comment type="similarity">
    <text evidence="2">Belongs to the TerC family.</text>
</comment>
<evidence type="ECO:0000256" key="6">
    <source>
        <dbReference type="SAM" id="Phobius"/>
    </source>
</evidence>
<reference evidence="7 8" key="1">
    <citation type="submission" date="2018-10" db="EMBL/GenBank/DDBJ databases">
        <title>Draft genome sequence of Weissella viridescens UCO-SMC3.</title>
        <authorList>
            <person name="Garcia-Cancino A."/>
            <person name="Espinoza-Monje M."/>
            <person name="Albarracin L."/>
            <person name="Garcia-Castillo V."/>
            <person name="Campos-Martin J."/>
            <person name="Nakano Y."/>
            <person name="Guitierrez-Zamorano C."/>
            <person name="Ikeda-Ohtsubo W."/>
            <person name="Morita H."/>
            <person name="Kitazawa H."/>
            <person name="Villena J."/>
        </authorList>
    </citation>
    <scope>NUCLEOTIDE SEQUENCE [LARGE SCALE GENOMIC DNA]</scope>
    <source>
        <strain evidence="7 8">UCO-SMC3</strain>
    </source>
</reference>
<comment type="caution">
    <text evidence="7">The sequence shown here is derived from an EMBL/GenBank/DDBJ whole genome shotgun (WGS) entry which is preliminary data.</text>
</comment>
<evidence type="ECO:0000256" key="4">
    <source>
        <dbReference type="ARBA" id="ARBA00022989"/>
    </source>
</evidence>
<name>A0A3P2RKT0_WEIVI</name>
<dbReference type="EMBL" id="RHGY01000004">
    <property type="protein sequence ID" value="RRG18048.1"/>
    <property type="molecule type" value="Genomic_DNA"/>
</dbReference>
<dbReference type="RefSeq" id="WP_124943195.1">
    <property type="nucleotide sequence ID" value="NZ_RHGY01000004.1"/>
</dbReference>
<keyword evidence="3 6" id="KW-0812">Transmembrane</keyword>
<feature type="transmembrane region" description="Helical" evidence="6">
    <location>
        <begin position="6"/>
        <end position="26"/>
    </location>
</feature>
<organism evidence="7 8">
    <name type="scientific">Weissella viridescens</name>
    <name type="common">Lactobacillus viridescens</name>
    <dbReference type="NCBI Taxonomy" id="1629"/>
    <lineage>
        <taxon>Bacteria</taxon>
        <taxon>Bacillati</taxon>
        <taxon>Bacillota</taxon>
        <taxon>Bacilli</taxon>
        <taxon>Lactobacillales</taxon>
        <taxon>Lactobacillaceae</taxon>
        <taxon>Weissella</taxon>
    </lineage>
</organism>
<evidence type="ECO:0000313" key="8">
    <source>
        <dbReference type="Proteomes" id="UP000275836"/>
    </source>
</evidence>
<keyword evidence="5 6" id="KW-0472">Membrane</keyword>
<feature type="transmembrane region" description="Helical" evidence="6">
    <location>
        <begin position="194"/>
        <end position="217"/>
    </location>
</feature>
<feature type="transmembrane region" description="Helical" evidence="6">
    <location>
        <begin position="223"/>
        <end position="241"/>
    </location>
</feature>
<evidence type="ECO:0000256" key="5">
    <source>
        <dbReference type="ARBA" id="ARBA00023136"/>
    </source>
</evidence>
<proteinExistence type="inferred from homology"/>
<evidence type="ECO:0000313" key="7">
    <source>
        <dbReference type="EMBL" id="RRG18048.1"/>
    </source>
</evidence>
<dbReference type="NCBIfam" id="TIGR03718">
    <property type="entry name" value="R_switched_Alx"/>
    <property type="match status" value="1"/>
</dbReference>
<keyword evidence="4 6" id="KW-1133">Transmembrane helix</keyword>
<evidence type="ECO:0000256" key="3">
    <source>
        <dbReference type="ARBA" id="ARBA00022692"/>
    </source>
</evidence>
<evidence type="ECO:0000256" key="1">
    <source>
        <dbReference type="ARBA" id="ARBA00004141"/>
    </source>
</evidence>
<feature type="transmembrane region" description="Helical" evidence="6">
    <location>
        <begin position="38"/>
        <end position="59"/>
    </location>
</feature>
<dbReference type="AlphaFoldDB" id="A0A3P2RKT0"/>
<feature type="transmembrane region" description="Helical" evidence="6">
    <location>
        <begin position="253"/>
        <end position="271"/>
    </location>
</feature>
<feature type="transmembrane region" description="Helical" evidence="6">
    <location>
        <begin position="79"/>
        <end position="96"/>
    </location>
</feature>
<feature type="transmembrane region" description="Helical" evidence="6">
    <location>
        <begin position="103"/>
        <end position="125"/>
    </location>
</feature>
<dbReference type="Proteomes" id="UP000275836">
    <property type="component" value="Unassembled WGS sequence"/>
</dbReference>
<feature type="transmembrane region" description="Helical" evidence="6">
    <location>
        <begin position="131"/>
        <end position="149"/>
    </location>
</feature>
<protein>
    <submittedName>
        <fullName evidence="7">TerC family protein</fullName>
    </submittedName>
</protein>